<evidence type="ECO:0000313" key="3">
    <source>
        <dbReference type="EMBL" id="MED6208634.1"/>
    </source>
</evidence>
<evidence type="ECO:0000313" key="4">
    <source>
        <dbReference type="Proteomes" id="UP001341840"/>
    </source>
</evidence>
<dbReference type="Proteomes" id="UP001341840">
    <property type="component" value="Unassembled WGS sequence"/>
</dbReference>
<feature type="transmembrane region" description="Helical" evidence="1">
    <location>
        <begin position="457"/>
        <end position="475"/>
    </location>
</feature>
<dbReference type="EMBL" id="JASCZI010241955">
    <property type="protein sequence ID" value="MED6208634.1"/>
    <property type="molecule type" value="Genomic_DNA"/>
</dbReference>
<name>A0ABU6YH63_9FABA</name>
<dbReference type="PANTHER" id="PTHR33538">
    <property type="entry name" value="PROTEIN GAMETE EXPRESSED 1"/>
    <property type="match status" value="1"/>
</dbReference>
<keyword evidence="2" id="KW-0732">Signal</keyword>
<proteinExistence type="predicted"/>
<keyword evidence="1" id="KW-0472">Membrane</keyword>
<evidence type="ECO:0000256" key="1">
    <source>
        <dbReference type="SAM" id="Phobius"/>
    </source>
</evidence>
<feature type="signal peptide" evidence="2">
    <location>
        <begin position="1"/>
        <end position="19"/>
    </location>
</feature>
<feature type="transmembrane region" description="Helical" evidence="1">
    <location>
        <begin position="487"/>
        <end position="506"/>
    </location>
</feature>
<feature type="chain" id="PRO_5045136990" description="Protein GAMETE EXPRESSED 1" evidence="2">
    <location>
        <begin position="20"/>
        <end position="597"/>
    </location>
</feature>
<dbReference type="PANTHER" id="PTHR33538:SF2">
    <property type="entry name" value="PROTEIN GAMETE EXPRESSED 1"/>
    <property type="match status" value="1"/>
</dbReference>
<evidence type="ECO:0000256" key="2">
    <source>
        <dbReference type="SAM" id="SignalP"/>
    </source>
</evidence>
<keyword evidence="4" id="KW-1185">Reference proteome</keyword>
<sequence length="597" mass="68647">MANYCYHLLLFSLLSFSLGCDSWGWFSSSSFSEEQTFPNKGSTTIGSVADFSMEGFIDSKGVKLVENAKNKMIDSNSCWQHAYRHLFSGCSEILADNDKRSRLAWHLSDCFQRDSGRTPFENCDPKSTMAKCLRNLDDLAHKVYLEFYLETNSICHQLQAYAFKHETERLVTELKSSAQYVEDKLDSMDEKSERLLRSSNRIHDSLSSIDVHTQQVAHTAKSLENHVDIVLRHSENVYEQTKKISESQLQLKEGQEGMKRNLEDGVALIKDSYNYLGLEIEKLRNDAIEIEKEVIKLGDTMSTKITSLHTKAEDIGNMAGKSLHKQQLLLDGQSMALESLNSLSEFQSKAMEESRKSLEHFAEYGNKQHEELVQRQKQFQGLHDRLMENSKTILAAQESFESKQASMFLALDKLFALQNAVLLESRAIKAFFVYSISIFVIYMLTSTKQTYNVRPRLYIGLCGMFFIEVSILRFVNDNIEQQTWIVSMVRSFFMAVAAIQLLYAIFTYRDYEKLNHELLLTLVEKVNDMQMQKELLEEDSDINWLQWINTDLSDDGDCLDDPSYTIIPEQIGEISDHSITSSSDMRYNLRPRSCIHC</sequence>
<reference evidence="3 4" key="1">
    <citation type="journal article" date="2023" name="Plants (Basel)">
        <title>Bridging the Gap: Combining Genomics and Transcriptomics Approaches to Understand Stylosanthes scabra, an Orphan Legume from the Brazilian Caatinga.</title>
        <authorList>
            <person name="Ferreira-Neto J.R.C."/>
            <person name="da Silva M.D."/>
            <person name="Binneck E."/>
            <person name="de Melo N.F."/>
            <person name="da Silva R.H."/>
            <person name="de Melo A.L.T.M."/>
            <person name="Pandolfi V."/>
            <person name="Bustamante F.O."/>
            <person name="Brasileiro-Vidal A.C."/>
            <person name="Benko-Iseppon A.M."/>
        </authorList>
    </citation>
    <scope>NUCLEOTIDE SEQUENCE [LARGE SCALE GENOMIC DNA]</scope>
    <source>
        <tissue evidence="3">Leaves</tissue>
    </source>
</reference>
<keyword evidence="1" id="KW-0812">Transmembrane</keyword>
<feature type="transmembrane region" description="Helical" evidence="1">
    <location>
        <begin position="427"/>
        <end position="445"/>
    </location>
</feature>
<gene>
    <name evidence="3" type="ORF">PIB30_047172</name>
</gene>
<dbReference type="InterPro" id="IPR040346">
    <property type="entry name" value="GEX1/Brambleberry"/>
</dbReference>
<comment type="caution">
    <text evidence="3">The sequence shown here is derived from an EMBL/GenBank/DDBJ whole genome shotgun (WGS) entry which is preliminary data.</text>
</comment>
<protein>
    <recommendedName>
        <fullName evidence="5">Protein GAMETE EXPRESSED 1</fullName>
    </recommendedName>
</protein>
<accession>A0ABU6YH63</accession>
<keyword evidence="1" id="KW-1133">Transmembrane helix</keyword>
<evidence type="ECO:0008006" key="5">
    <source>
        <dbReference type="Google" id="ProtNLM"/>
    </source>
</evidence>
<organism evidence="3 4">
    <name type="scientific">Stylosanthes scabra</name>
    <dbReference type="NCBI Taxonomy" id="79078"/>
    <lineage>
        <taxon>Eukaryota</taxon>
        <taxon>Viridiplantae</taxon>
        <taxon>Streptophyta</taxon>
        <taxon>Embryophyta</taxon>
        <taxon>Tracheophyta</taxon>
        <taxon>Spermatophyta</taxon>
        <taxon>Magnoliopsida</taxon>
        <taxon>eudicotyledons</taxon>
        <taxon>Gunneridae</taxon>
        <taxon>Pentapetalae</taxon>
        <taxon>rosids</taxon>
        <taxon>fabids</taxon>
        <taxon>Fabales</taxon>
        <taxon>Fabaceae</taxon>
        <taxon>Papilionoideae</taxon>
        <taxon>50 kb inversion clade</taxon>
        <taxon>dalbergioids sensu lato</taxon>
        <taxon>Dalbergieae</taxon>
        <taxon>Pterocarpus clade</taxon>
        <taxon>Stylosanthes</taxon>
    </lineage>
</organism>